<dbReference type="InterPro" id="IPR020628">
    <property type="entry name" value="Formate_THF_ligase_CS"/>
</dbReference>
<comment type="pathway">
    <text evidence="1">One-carbon metabolism; tetrahydrofolate interconversion.</text>
</comment>
<evidence type="ECO:0000313" key="7">
    <source>
        <dbReference type="EMBL" id="KAF0704991.1"/>
    </source>
</evidence>
<dbReference type="Gene3D" id="3.40.50.300">
    <property type="entry name" value="P-loop containing nucleotide triphosphate hydrolases"/>
    <property type="match status" value="2"/>
</dbReference>
<sequence>MLCLRPTRTTSRRARHICFSTWTLQKLPLTIDKPVPHDAEIARAQVPKPIATLAAEVGIDAASELKLYGPHKAKISLSLMDRWKDKPNGKYVVVGGVTPTPLGEGKTTCTMGLVQALGAHLGTNSFACVRQPSQGPIFGLKGGAAGGGYAQAIPMDEFNMHLTGDIHAVTAATNLLAAAIDARVFHEGNLTDKTLFQRLVASRHHKDAASFTPAMHRRLRKCGIVADDPQTLTPDEQRCFARLDVDPSTISVKRVVDTNDRFLREITIGQGAAEKGKTRGTGFDITVASEVMAILALASDLHDLKARLARMVVAFSQAGVPLTVDDFGLTGALTALMKDALEPTLMQTLEGTPVFVHGGPFANIAHGNSSIVADRMALKLVGRNGVVVTESGFGADMGVEKFCNIKCRASGLRPDCVVVVATIRALKLHGGAPPVVAGKPAPPEYTTEQLELVTLGCANLAKQIQNAKAFGIPVVVAISPFPTDSDAELALVRDHALRAGALDAVVARYHAQGGQGTVALAEAVLRACDLPARHFQLLYKDSAPIEAKATAVATQMYGATDVAFSQSAQTQLDKLTAVGFGGLPICIAKTQYSLSHDPRAKNVPPPFTLPIENIRLNAGAGFVTLFAGDISTMPGLPTRPSFMDIDVDDDGQITGLS</sequence>
<accession>A0A485KGG9</accession>
<name>A0A485KGG9_9STRA</name>
<evidence type="ECO:0000256" key="2">
    <source>
        <dbReference type="ARBA" id="ARBA00012295"/>
    </source>
</evidence>
<dbReference type="Pfam" id="PF01268">
    <property type="entry name" value="FTHFS"/>
    <property type="match status" value="1"/>
</dbReference>
<reference evidence="7" key="2">
    <citation type="submission" date="2019-06" db="EMBL/GenBank/DDBJ databases">
        <title>Genomics analysis of Aphanomyces spp. identifies a new class of oomycete effector associated with host adaptation.</title>
        <authorList>
            <person name="Gaulin E."/>
        </authorList>
    </citation>
    <scope>NUCLEOTIDE SEQUENCE</scope>
    <source>
        <strain evidence="7">CBS 578.67</strain>
    </source>
</reference>
<dbReference type="PROSITE" id="PS00722">
    <property type="entry name" value="FTHFS_2"/>
    <property type="match status" value="1"/>
</dbReference>
<keyword evidence="4" id="KW-0436">Ligase</keyword>
<dbReference type="InterPro" id="IPR000559">
    <property type="entry name" value="Formate_THF_ligase"/>
</dbReference>
<evidence type="ECO:0000313" key="8">
    <source>
        <dbReference type="EMBL" id="VFT84103.1"/>
    </source>
</evidence>
<dbReference type="OrthoDB" id="5126881at2759"/>
<evidence type="ECO:0000256" key="4">
    <source>
        <dbReference type="ARBA" id="ARBA00022598"/>
    </source>
</evidence>
<dbReference type="GO" id="GO:0005524">
    <property type="term" value="F:ATP binding"/>
    <property type="evidence" value="ECO:0007669"/>
    <property type="project" value="UniProtKB-KW"/>
</dbReference>
<dbReference type="GO" id="GO:0004329">
    <property type="term" value="F:formate-tetrahydrofolate ligase activity"/>
    <property type="evidence" value="ECO:0007669"/>
    <property type="project" value="UniProtKB-EC"/>
</dbReference>
<dbReference type="PROSITE" id="PS00721">
    <property type="entry name" value="FTHFS_1"/>
    <property type="match status" value="1"/>
</dbReference>
<protein>
    <recommendedName>
        <fullName evidence="2">formate--tetrahydrofolate ligase</fullName>
        <ecNumber evidence="2">6.3.4.3</ecNumber>
    </recommendedName>
</protein>
<evidence type="ECO:0000256" key="5">
    <source>
        <dbReference type="ARBA" id="ARBA00022741"/>
    </source>
</evidence>
<gene>
    <name evidence="8" type="primary">Aste57867_7175</name>
    <name evidence="7" type="ORF">As57867_007150</name>
    <name evidence="8" type="ORF">ASTE57867_7175</name>
</gene>
<dbReference type="CDD" id="cd00477">
    <property type="entry name" value="FTHFS"/>
    <property type="match status" value="1"/>
</dbReference>
<organism evidence="8 9">
    <name type="scientific">Aphanomyces stellatus</name>
    <dbReference type="NCBI Taxonomy" id="120398"/>
    <lineage>
        <taxon>Eukaryota</taxon>
        <taxon>Sar</taxon>
        <taxon>Stramenopiles</taxon>
        <taxon>Oomycota</taxon>
        <taxon>Saprolegniomycetes</taxon>
        <taxon>Saprolegniales</taxon>
        <taxon>Verrucalvaceae</taxon>
        <taxon>Aphanomyces</taxon>
    </lineage>
</organism>
<evidence type="ECO:0000256" key="3">
    <source>
        <dbReference type="ARBA" id="ARBA00022563"/>
    </source>
</evidence>
<keyword evidence="9" id="KW-1185">Reference proteome</keyword>
<evidence type="ECO:0000313" key="9">
    <source>
        <dbReference type="Proteomes" id="UP000332933"/>
    </source>
</evidence>
<dbReference type="EC" id="6.3.4.3" evidence="2"/>
<keyword evidence="5" id="KW-0547">Nucleotide-binding</keyword>
<dbReference type="GO" id="GO:0035999">
    <property type="term" value="P:tetrahydrofolate interconversion"/>
    <property type="evidence" value="ECO:0007669"/>
    <property type="project" value="UniProtKB-UniPathway"/>
</dbReference>
<dbReference type="AlphaFoldDB" id="A0A485KGG9"/>
<keyword evidence="3" id="KW-0554">One-carbon metabolism</keyword>
<dbReference type="Gene3D" id="3.10.410.10">
    <property type="entry name" value="Formyltetrahydrofolate synthetase, domain 3"/>
    <property type="match status" value="1"/>
</dbReference>
<dbReference type="Gene3D" id="3.30.1510.10">
    <property type="entry name" value="Domain 2, N(10)-formyltetrahydrofolate synthetase"/>
    <property type="match status" value="1"/>
</dbReference>
<keyword evidence="6" id="KW-0067">ATP-binding</keyword>
<dbReference type="Proteomes" id="UP000332933">
    <property type="component" value="Unassembled WGS sequence"/>
</dbReference>
<dbReference type="FunFam" id="3.40.50.300:FF:001859">
    <property type="entry name" value="Formate--tetrahydrofolate ligase"/>
    <property type="match status" value="1"/>
</dbReference>
<dbReference type="FunFam" id="3.10.410.10:FF:000001">
    <property type="entry name" value="Putative formate--tetrahydrofolate ligase"/>
    <property type="match status" value="1"/>
</dbReference>
<proteinExistence type="inferred from homology"/>
<dbReference type="EMBL" id="VJMH01003742">
    <property type="protein sequence ID" value="KAF0704991.1"/>
    <property type="molecule type" value="Genomic_DNA"/>
</dbReference>
<evidence type="ECO:0000256" key="6">
    <source>
        <dbReference type="ARBA" id="ARBA00022840"/>
    </source>
</evidence>
<reference evidence="8 9" key="1">
    <citation type="submission" date="2019-03" db="EMBL/GenBank/DDBJ databases">
        <authorList>
            <person name="Gaulin E."/>
            <person name="Dumas B."/>
        </authorList>
    </citation>
    <scope>NUCLEOTIDE SEQUENCE [LARGE SCALE GENOMIC DNA]</scope>
    <source>
        <strain evidence="8">CBS 568.67</strain>
    </source>
</reference>
<dbReference type="EMBL" id="CAADRA010003754">
    <property type="protein sequence ID" value="VFT84103.1"/>
    <property type="molecule type" value="Genomic_DNA"/>
</dbReference>
<dbReference type="HAMAP" id="MF_01543">
    <property type="entry name" value="FTHFS"/>
    <property type="match status" value="1"/>
</dbReference>
<evidence type="ECO:0000256" key="1">
    <source>
        <dbReference type="ARBA" id="ARBA00004777"/>
    </source>
</evidence>
<dbReference type="SUPFAM" id="SSF52540">
    <property type="entry name" value="P-loop containing nucleoside triphosphate hydrolases"/>
    <property type="match status" value="1"/>
</dbReference>
<dbReference type="FunFam" id="3.40.50.300:FF:000556">
    <property type="entry name" value="Methylenetetrahydrofolate dehydrogenase (NADP+ dependent) 1 like"/>
    <property type="match status" value="1"/>
</dbReference>
<dbReference type="InterPro" id="IPR027417">
    <property type="entry name" value="P-loop_NTPase"/>
</dbReference>
<dbReference type="UniPathway" id="UPA00193"/>